<sequence length="139" mass="15298">MKHARERVKGVNRAHASCTWSLDAAAAPPSPAPPGRLRCRGTGGTAPANAVSRAYVRDGRRDPEITVIDLRRQYIPDDQDPDEGSGPGRRYRHRWVVSAELDPRLGEGQRLAAMISAELHLVRALKRTFGVPCQGGRKR</sequence>
<evidence type="ECO:0000313" key="2">
    <source>
        <dbReference type="EMBL" id="GAA2118118.1"/>
    </source>
</evidence>
<evidence type="ECO:0000256" key="1">
    <source>
        <dbReference type="SAM" id="MobiDB-lite"/>
    </source>
</evidence>
<feature type="compositionally biased region" description="Basic residues" evidence="1">
    <location>
        <begin position="1"/>
        <end position="12"/>
    </location>
</feature>
<comment type="caution">
    <text evidence="2">The sequence shown here is derived from an EMBL/GenBank/DDBJ whole genome shotgun (WGS) entry which is preliminary data.</text>
</comment>
<evidence type="ECO:0008006" key="4">
    <source>
        <dbReference type="Google" id="ProtNLM"/>
    </source>
</evidence>
<evidence type="ECO:0000313" key="3">
    <source>
        <dbReference type="Proteomes" id="UP001500443"/>
    </source>
</evidence>
<dbReference type="RefSeq" id="WP_344289413.1">
    <property type="nucleotide sequence ID" value="NZ_BAAAPF010000040.1"/>
</dbReference>
<keyword evidence="3" id="KW-1185">Reference proteome</keyword>
<feature type="region of interest" description="Disordered" evidence="1">
    <location>
        <begin position="72"/>
        <end position="91"/>
    </location>
</feature>
<proteinExistence type="predicted"/>
<gene>
    <name evidence="2" type="ORF">GCM10009802_19540</name>
</gene>
<organism evidence="2 3">
    <name type="scientific">Streptomyces synnematoformans</name>
    <dbReference type="NCBI Taxonomy" id="415721"/>
    <lineage>
        <taxon>Bacteria</taxon>
        <taxon>Bacillati</taxon>
        <taxon>Actinomycetota</taxon>
        <taxon>Actinomycetes</taxon>
        <taxon>Kitasatosporales</taxon>
        <taxon>Streptomycetaceae</taxon>
        <taxon>Streptomyces</taxon>
    </lineage>
</organism>
<protein>
    <recommendedName>
        <fullName evidence="4">Transposase</fullName>
    </recommendedName>
</protein>
<feature type="region of interest" description="Disordered" evidence="1">
    <location>
        <begin position="1"/>
        <end position="57"/>
    </location>
</feature>
<dbReference type="Proteomes" id="UP001500443">
    <property type="component" value="Unassembled WGS sequence"/>
</dbReference>
<name>A0ABN2XXP7_9ACTN</name>
<accession>A0ABN2XXP7</accession>
<dbReference type="EMBL" id="BAAAPF010000040">
    <property type="protein sequence ID" value="GAA2118118.1"/>
    <property type="molecule type" value="Genomic_DNA"/>
</dbReference>
<reference evidence="2 3" key="1">
    <citation type="journal article" date="2019" name="Int. J. Syst. Evol. Microbiol.">
        <title>The Global Catalogue of Microorganisms (GCM) 10K type strain sequencing project: providing services to taxonomists for standard genome sequencing and annotation.</title>
        <authorList>
            <consortium name="The Broad Institute Genomics Platform"/>
            <consortium name="The Broad Institute Genome Sequencing Center for Infectious Disease"/>
            <person name="Wu L."/>
            <person name="Ma J."/>
        </authorList>
    </citation>
    <scope>NUCLEOTIDE SEQUENCE [LARGE SCALE GENOMIC DNA]</scope>
    <source>
        <strain evidence="2 3">JCM 15481</strain>
    </source>
</reference>